<dbReference type="EMBL" id="JABEVY010000250">
    <property type="protein sequence ID" value="KAF5240499.1"/>
    <property type="molecule type" value="Genomic_DNA"/>
</dbReference>
<keyword evidence="2" id="KW-1185">Reference proteome</keyword>
<comment type="caution">
    <text evidence="1">The sequence shown here is derived from an EMBL/GenBank/DDBJ whole genome shotgun (WGS) entry which is preliminary data.</text>
</comment>
<reference evidence="1 2" key="1">
    <citation type="journal article" date="2020" name="BMC Genomics">
        <title>Correction to: Identification and distribution of gene clusters required for synthesis of sphingolipid metabolism inhibitors in diverse species of the filamentous fungus Fusarium.</title>
        <authorList>
            <person name="Kim H.S."/>
            <person name="Lohmar J.M."/>
            <person name="Busman M."/>
            <person name="Brown D.W."/>
            <person name="Naumann T.A."/>
            <person name="Divon H.H."/>
            <person name="Lysoe E."/>
            <person name="Uhlig S."/>
            <person name="Proctor R.H."/>
        </authorList>
    </citation>
    <scope>NUCLEOTIDE SEQUENCE [LARGE SCALE GENOMIC DNA]</scope>
    <source>
        <strain evidence="1 2">NRRL 25214</strain>
    </source>
</reference>
<name>A0A8H5DYG0_9HYPO</name>
<protein>
    <submittedName>
        <fullName evidence="1">Uncharacterized protein</fullName>
    </submittedName>
</protein>
<organism evidence="1 2">
    <name type="scientific">Fusarium anthophilum</name>
    <dbReference type="NCBI Taxonomy" id="48485"/>
    <lineage>
        <taxon>Eukaryota</taxon>
        <taxon>Fungi</taxon>
        <taxon>Dikarya</taxon>
        <taxon>Ascomycota</taxon>
        <taxon>Pezizomycotina</taxon>
        <taxon>Sordariomycetes</taxon>
        <taxon>Hypocreomycetidae</taxon>
        <taxon>Hypocreales</taxon>
        <taxon>Nectriaceae</taxon>
        <taxon>Fusarium</taxon>
        <taxon>Fusarium fujikuroi species complex</taxon>
    </lineage>
</organism>
<evidence type="ECO:0000313" key="2">
    <source>
        <dbReference type="Proteomes" id="UP000573603"/>
    </source>
</evidence>
<gene>
    <name evidence="1" type="ORF">FANTH_9547</name>
</gene>
<evidence type="ECO:0000313" key="1">
    <source>
        <dbReference type="EMBL" id="KAF5240499.1"/>
    </source>
</evidence>
<sequence length="428" mass="48233">MSSLSAMDKQLLIAKINDGSFVLDDLSIDRCPKLEIGDISRDVLKQVYARMVEEAFKSFHVDKEDAIICFRKCVKKLVRGRPLQATSLGEYKGWKKVKKHLKTALELQSQTGYPTCIPAPHLVSVIVLLTIRRVRINTDRFAEDNQPFARLFGHCRMSQWLPIAIKFYEQIHNGPFILKTVKGITEPMLTQLFHDDKMVSIIYTSGPSPPRLRALPALIVERIKGLSTPTDLDVMMGGNDDASINANSPGEDEPISVILTTTRVEALQSGAEVLGKLGLPGVDQASLRLGLDMWLSEPHIRVMPRHVKNDLFYWCSDYLPHWIDMIRSCLDEDRETWVIETEVPANSNLNIPEGGGSDFLRLYSQLANKASLLASSNAVEARRLMGRVDNGIRLFAAKAYMRDLQAKWERGDLDEFERFCFELANTTG</sequence>
<dbReference type="Proteomes" id="UP000573603">
    <property type="component" value="Unassembled WGS sequence"/>
</dbReference>
<accession>A0A8H5DYG0</accession>
<proteinExistence type="predicted"/>
<dbReference type="AlphaFoldDB" id="A0A8H5DYG0"/>